<protein>
    <recommendedName>
        <fullName evidence="1">AB hydrolase-1 domain-containing protein</fullName>
    </recommendedName>
</protein>
<accession>A0A8I0KNT1</accession>
<evidence type="ECO:0000313" key="3">
    <source>
        <dbReference type="Proteomes" id="UP000627538"/>
    </source>
</evidence>
<reference evidence="2 3" key="1">
    <citation type="submission" date="2020-08" db="EMBL/GenBank/DDBJ databases">
        <title>Winkia gen. nov., sp. nov., isolated from faeces of the Anser albifrons in China.</title>
        <authorList>
            <person name="Liu Q."/>
        </authorList>
    </citation>
    <scope>NUCLEOTIDE SEQUENCE [LARGE SCALE GENOMIC DNA]</scope>
    <source>
        <strain evidence="2 3">C62</strain>
    </source>
</reference>
<feature type="domain" description="AB hydrolase-1" evidence="1">
    <location>
        <begin position="314"/>
        <end position="422"/>
    </location>
</feature>
<dbReference type="EMBL" id="JACRUO010000001">
    <property type="protein sequence ID" value="MBD3689616.1"/>
    <property type="molecule type" value="Genomic_DNA"/>
</dbReference>
<comment type="caution">
    <text evidence="2">The sequence shown here is derived from an EMBL/GenBank/DDBJ whole genome shotgun (WGS) entry which is preliminary data.</text>
</comment>
<name>A0A8I0KNT1_9ACTO</name>
<proteinExistence type="predicted"/>
<dbReference type="InterPro" id="IPR029058">
    <property type="entry name" value="AB_hydrolase_fold"/>
</dbReference>
<evidence type="ECO:0000313" key="2">
    <source>
        <dbReference type="EMBL" id="MBD3689616.1"/>
    </source>
</evidence>
<gene>
    <name evidence="2" type="ORF">H8R10_05170</name>
</gene>
<dbReference type="Pfam" id="PF12697">
    <property type="entry name" value="Abhydrolase_6"/>
    <property type="match status" value="1"/>
</dbReference>
<dbReference type="RefSeq" id="WP_191071650.1">
    <property type="nucleotide sequence ID" value="NZ_JACRUO010000001.1"/>
</dbReference>
<dbReference type="InterPro" id="IPR000073">
    <property type="entry name" value="AB_hydrolase_1"/>
</dbReference>
<organism evidence="2 3">
    <name type="scientific">Nanchangia anserum</name>
    <dbReference type="NCBI Taxonomy" id="2692125"/>
    <lineage>
        <taxon>Bacteria</taxon>
        <taxon>Bacillati</taxon>
        <taxon>Actinomycetota</taxon>
        <taxon>Actinomycetes</taxon>
        <taxon>Actinomycetales</taxon>
        <taxon>Actinomycetaceae</taxon>
        <taxon>Nanchangia</taxon>
    </lineage>
</organism>
<dbReference type="GO" id="GO:0003824">
    <property type="term" value="F:catalytic activity"/>
    <property type="evidence" value="ECO:0007669"/>
    <property type="project" value="UniProtKB-ARBA"/>
</dbReference>
<dbReference type="Proteomes" id="UP000627538">
    <property type="component" value="Unassembled WGS sequence"/>
</dbReference>
<sequence length="483" mass="53990">MSALSRWYSTARRLCSTLLLASLRVEMDHQWQRARWHRERKRTRARGVAQWLPPAWGVATSMLLATRARVMSASPLANPRRIDALDHRSRARMSEAMEEMQRAYFAYPWLGAATIGMSGRVGSLLARLARTSLRLAVWSRRGDRERHLDRLSRIPEDGYEAFMAAWLALAEAAGVIRAGDIHVREVNWERTDPPVPRLTRTGVPHSLADALEDIDDLTFAATYGSLVKIVRVGDVDQAWLRPLRHVYTRVRGRRQRWIVEIPGTDHLSMATTTNPADPQANLLETLGQTSNQRIGVHRAILATMARAGITTPEELARQDVIMIGHSQGAMIAMALAATTDLPYRVGAIVSAGGPIGRMPVPRGVAILALRHVQDPIPLFGGLAGEVDPSITVFERSLRAPQAGVLYYAHAANTYATTARHAAEYARHVPNSPVGRIIERVRDYFPQPEPLGATEPGRVFLYELYQDVLDQASTERSRPWHRHR</sequence>
<evidence type="ECO:0000259" key="1">
    <source>
        <dbReference type="Pfam" id="PF12697"/>
    </source>
</evidence>
<keyword evidence="3" id="KW-1185">Reference proteome</keyword>
<dbReference type="AlphaFoldDB" id="A0A8I0KNT1"/>
<dbReference type="SUPFAM" id="SSF53474">
    <property type="entry name" value="alpha/beta-Hydrolases"/>
    <property type="match status" value="1"/>
</dbReference>
<dbReference type="Gene3D" id="3.40.50.1820">
    <property type="entry name" value="alpha/beta hydrolase"/>
    <property type="match status" value="1"/>
</dbReference>